<feature type="transmembrane region" description="Helical" evidence="1">
    <location>
        <begin position="49"/>
        <end position="69"/>
    </location>
</feature>
<accession>A0A644XGX5</accession>
<dbReference type="PANTHER" id="PTHR36443">
    <property type="entry name" value="BSR5223 PROTEIN"/>
    <property type="match status" value="1"/>
</dbReference>
<keyword evidence="1" id="KW-0472">Membrane</keyword>
<dbReference type="Pfam" id="PF11146">
    <property type="entry name" value="DUF2905"/>
    <property type="match status" value="1"/>
</dbReference>
<dbReference type="InterPro" id="IPR021320">
    <property type="entry name" value="DUF2905"/>
</dbReference>
<evidence type="ECO:0008006" key="3">
    <source>
        <dbReference type="Google" id="ProtNLM"/>
    </source>
</evidence>
<comment type="caution">
    <text evidence="2">The sequence shown here is derived from an EMBL/GenBank/DDBJ whole genome shotgun (WGS) entry which is preliminary data.</text>
</comment>
<dbReference type="EMBL" id="VSSQ01002446">
    <property type="protein sequence ID" value="MPM15460.1"/>
    <property type="molecule type" value="Genomic_DNA"/>
</dbReference>
<dbReference type="AlphaFoldDB" id="A0A644XGX5"/>
<evidence type="ECO:0000313" key="2">
    <source>
        <dbReference type="EMBL" id="MPM15460.1"/>
    </source>
</evidence>
<reference evidence="2" key="1">
    <citation type="submission" date="2019-08" db="EMBL/GenBank/DDBJ databases">
        <authorList>
            <person name="Kucharzyk K."/>
            <person name="Murdoch R.W."/>
            <person name="Higgins S."/>
            <person name="Loffler F."/>
        </authorList>
    </citation>
    <scope>NUCLEOTIDE SEQUENCE</scope>
</reference>
<gene>
    <name evidence="2" type="ORF">SDC9_61831</name>
</gene>
<keyword evidence="1" id="KW-1133">Transmembrane helix</keyword>
<name>A0A644XGX5_9ZZZZ</name>
<protein>
    <recommendedName>
        <fullName evidence="3">DUF2905 domain-containing protein</fullName>
    </recommendedName>
</protein>
<evidence type="ECO:0000256" key="1">
    <source>
        <dbReference type="SAM" id="Phobius"/>
    </source>
</evidence>
<dbReference type="PANTHER" id="PTHR36443:SF1">
    <property type="entry name" value="BSR5223 PROTEIN"/>
    <property type="match status" value="1"/>
</dbReference>
<keyword evidence="1" id="KW-0812">Transmembrane</keyword>
<sequence>MSGTGRLLMAAGAVLLAAGALLYVLGTIFPMLGKLPGDIAVTRKNVTLFFPLTTMIIVSVVLTIIINLISRWIK</sequence>
<proteinExistence type="predicted"/>
<organism evidence="2">
    <name type="scientific">bioreactor metagenome</name>
    <dbReference type="NCBI Taxonomy" id="1076179"/>
    <lineage>
        <taxon>unclassified sequences</taxon>
        <taxon>metagenomes</taxon>
        <taxon>ecological metagenomes</taxon>
    </lineage>
</organism>
<feature type="transmembrane region" description="Helical" evidence="1">
    <location>
        <begin position="7"/>
        <end position="29"/>
    </location>
</feature>